<dbReference type="InterPro" id="IPR011108">
    <property type="entry name" value="RMMBL"/>
</dbReference>
<evidence type="ECO:0000313" key="11">
    <source>
        <dbReference type="EMBL" id="CDW57805.1"/>
    </source>
</evidence>
<protein>
    <recommendedName>
        <fullName evidence="8">Cleavage and polyadenylation specificity factor subunit 2</fullName>
    </recommendedName>
    <alternativeName>
        <fullName evidence="8">Cleavage and polyadenylation specificity factor 100 kDa subunit</fullName>
    </alternativeName>
</protein>
<evidence type="ECO:0000313" key="12">
    <source>
        <dbReference type="Proteomes" id="UP000030665"/>
    </source>
</evidence>
<dbReference type="SMART" id="SM01027">
    <property type="entry name" value="Beta-Casp"/>
    <property type="match status" value="1"/>
</dbReference>
<dbReference type="GO" id="GO:0003723">
    <property type="term" value="F:RNA binding"/>
    <property type="evidence" value="ECO:0007669"/>
    <property type="project" value="UniProtKB-KW"/>
</dbReference>
<evidence type="ECO:0000256" key="9">
    <source>
        <dbReference type="SAM" id="MobiDB-lite"/>
    </source>
</evidence>
<dbReference type="CDD" id="cd16293">
    <property type="entry name" value="CPSF2-like_MBL-fold"/>
    <property type="match status" value="1"/>
</dbReference>
<dbReference type="GO" id="GO:0005847">
    <property type="term" value="C:mRNA cleavage and polyadenylation specificity factor complex"/>
    <property type="evidence" value="ECO:0007669"/>
    <property type="project" value="InterPro"/>
</dbReference>
<reference evidence="11" key="1">
    <citation type="submission" date="2014-01" db="EMBL/GenBank/DDBJ databases">
        <authorList>
            <person name="Aslett M."/>
        </authorList>
    </citation>
    <scope>NUCLEOTIDE SEQUENCE</scope>
</reference>
<feature type="domain" description="Beta-Casp" evidence="10">
    <location>
        <begin position="243"/>
        <end position="368"/>
    </location>
</feature>
<keyword evidence="4 8" id="KW-0694">RNA-binding</keyword>
<gene>
    <name evidence="11" type="ORF">TTRE_0000610101</name>
</gene>
<sequence length="787" mass="90438">MTSIVKLEPLSGVMDETPLCYVLQVDDFHFLLDCGWDSLFNMQYIDRLRVWVPHIDAVLLTFPDQQHIGALPYLVGKCGLSCPIYATVPVYRMGQMFMYDWFQSYKNMEDFSIFTLDDVDQMFEKVQQVKYSQTVSLKGRGHGLQIVPLPAGHMIGGTIWRISKMGEEEIVYAVDFNHKKERHLNGCSFESIARPSLLITDAFNMDFNQSRRKARDELLLTNIIQTLRNGGNCLIVVDTAGRVLELVQLLDQLWHNPEAGLLVYALVMMNCVAFNVVEFAKSQVEWMSDKILRSFQEGRNNPFQFRHMQLCHSLAELTRIRQPKVVLASHMDMESGFSRQLFLEWCIDPRNSVIFTSRSRAGTLAYRLIQMASNNSRSSRKITLEVKRRVLLEGSELDEYWREKKQKEQKATRARLEAQRRVNRKEQTMDEEGESSDEENIIDDKLSELPYDVMYDFVVRMETQSPKGNKRLQPTFRHIEEKVKWDDYGEIIHADHYAAAEGAQRAVEIIRERNPNDPEMPVLLMDVSEEEMPTKCLRIVQNLEVVCRLELIDFEGRSDSESIKKILHFSKPKQVIIVHGNPESTEMLADYCRKSLGLPKEKVFTPKLGEVVDATIESHIYQVKLSDSIMSSLKFAKAKEVNHTCAKLALEGYKLFCLQDVELAWVDARVVIRESGVCEDFTVPEPSVRNESLKMLYATADNTYLDVLHPGEIPPHKTVFVNEPKLSNLKQIFMLNGFQAEFINGNLIINNAIALRKNEAGNLCMEGSACSTYFAVRDLIYKQFAII</sequence>
<dbReference type="STRING" id="36087.A0A077ZGR2"/>
<name>A0A077ZGR2_TRITR</name>
<feature type="compositionally biased region" description="Acidic residues" evidence="9">
    <location>
        <begin position="429"/>
        <end position="440"/>
    </location>
</feature>
<keyword evidence="5 8" id="KW-0539">Nucleus</keyword>
<dbReference type="InterPro" id="IPR025069">
    <property type="entry name" value="Cpsf2_C"/>
</dbReference>
<dbReference type="InterPro" id="IPR022712">
    <property type="entry name" value="Beta_Casp"/>
</dbReference>
<dbReference type="Pfam" id="PF13299">
    <property type="entry name" value="CPSF100_C"/>
    <property type="match status" value="1"/>
</dbReference>
<organism evidence="11 12">
    <name type="scientific">Trichuris trichiura</name>
    <name type="common">Whipworm</name>
    <name type="synonym">Trichocephalus trichiurus</name>
    <dbReference type="NCBI Taxonomy" id="36087"/>
    <lineage>
        <taxon>Eukaryota</taxon>
        <taxon>Metazoa</taxon>
        <taxon>Ecdysozoa</taxon>
        <taxon>Nematoda</taxon>
        <taxon>Enoplea</taxon>
        <taxon>Dorylaimia</taxon>
        <taxon>Trichinellida</taxon>
        <taxon>Trichuridae</taxon>
        <taxon>Trichuris</taxon>
    </lineage>
</organism>
<evidence type="ECO:0000259" key="10">
    <source>
        <dbReference type="SMART" id="SM01027"/>
    </source>
</evidence>
<evidence type="ECO:0000256" key="7">
    <source>
        <dbReference type="ARBA" id="ARBA00065452"/>
    </source>
</evidence>
<evidence type="ECO:0000256" key="2">
    <source>
        <dbReference type="ARBA" id="ARBA00010624"/>
    </source>
</evidence>
<dbReference type="SUPFAM" id="SSF56281">
    <property type="entry name" value="Metallo-hydrolase/oxidoreductase"/>
    <property type="match status" value="1"/>
</dbReference>
<evidence type="ECO:0000256" key="8">
    <source>
        <dbReference type="RuleBase" id="RU365006"/>
    </source>
</evidence>
<accession>A0A077ZGR2</accession>
<dbReference type="FunFam" id="3.60.15.10:FF:000008">
    <property type="entry name" value="Cleavage and polyadenylation specificity factor subunit 2"/>
    <property type="match status" value="1"/>
</dbReference>
<reference evidence="11" key="2">
    <citation type="submission" date="2014-03" db="EMBL/GenBank/DDBJ databases">
        <title>The whipworm genome and dual-species transcriptomics of an intimate host-pathogen interaction.</title>
        <authorList>
            <person name="Foth B.J."/>
            <person name="Tsai I.J."/>
            <person name="Reid A.J."/>
            <person name="Bancroft A.J."/>
            <person name="Nichol S."/>
            <person name="Tracey A."/>
            <person name="Holroyd N."/>
            <person name="Cotton J.A."/>
            <person name="Stanley E.J."/>
            <person name="Zarowiecki M."/>
            <person name="Liu J.Z."/>
            <person name="Huckvale T."/>
            <person name="Cooper P.J."/>
            <person name="Grencis R.K."/>
            <person name="Berriman M."/>
        </authorList>
    </citation>
    <scope>NUCLEOTIDE SEQUENCE [LARGE SCALE GENOMIC DNA]</scope>
</reference>
<proteinExistence type="inferred from homology"/>
<dbReference type="InterPro" id="IPR001279">
    <property type="entry name" value="Metallo-B-lactamas"/>
</dbReference>
<dbReference type="EMBL" id="HG806216">
    <property type="protein sequence ID" value="CDW57805.1"/>
    <property type="molecule type" value="Genomic_DNA"/>
</dbReference>
<dbReference type="Pfam" id="PF07521">
    <property type="entry name" value="RMMBL"/>
    <property type="match status" value="1"/>
</dbReference>
<dbReference type="Pfam" id="PF16661">
    <property type="entry name" value="Lactamase_B_6"/>
    <property type="match status" value="1"/>
</dbReference>
<keyword evidence="3 8" id="KW-0507">mRNA processing</keyword>
<evidence type="ECO:0000256" key="5">
    <source>
        <dbReference type="ARBA" id="ARBA00023242"/>
    </source>
</evidence>
<feature type="region of interest" description="Disordered" evidence="9">
    <location>
        <begin position="408"/>
        <end position="440"/>
    </location>
</feature>
<evidence type="ECO:0000256" key="1">
    <source>
        <dbReference type="ARBA" id="ARBA00004123"/>
    </source>
</evidence>
<dbReference type="Proteomes" id="UP000030665">
    <property type="component" value="Unassembled WGS sequence"/>
</dbReference>
<comment type="function">
    <text evidence="6">CPSF plays a key role in pre-mRNA 3'-end formation, recognizing the AAUAAA signal sequence and interacting with poly(A)polymerase and other factors to bring about cleavage and poly(A) addition.</text>
</comment>
<evidence type="ECO:0000256" key="4">
    <source>
        <dbReference type="ARBA" id="ARBA00022884"/>
    </source>
</evidence>
<dbReference type="AlphaFoldDB" id="A0A077ZGR2"/>
<dbReference type="InterPro" id="IPR035639">
    <property type="entry name" value="CPSF2_MBL"/>
</dbReference>
<dbReference type="InterPro" id="IPR027075">
    <property type="entry name" value="CPSF2"/>
</dbReference>
<keyword evidence="12" id="KW-1185">Reference proteome</keyword>
<evidence type="ECO:0000256" key="3">
    <source>
        <dbReference type="ARBA" id="ARBA00022664"/>
    </source>
</evidence>
<dbReference type="OrthoDB" id="64353at2759"/>
<dbReference type="Gene3D" id="3.60.15.10">
    <property type="entry name" value="Ribonuclease Z/Hydroxyacylglutathione hydrolase-like"/>
    <property type="match status" value="1"/>
</dbReference>
<feature type="compositionally biased region" description="Basic and acidic residues" evidence="9">
    <location>
        <begin position="408"/>
        <end position="428"/>
    </location>
</feature>
<dbReference type="PANTHER" id="PTHR45922:SF1">
    <property type="entry name" value="CLEAVAGE AND POLYADENYLATION SPECIFICITY FACTOR SUBUNIT 2"/>
    <property type="match status" value="1"/>
</dbReference>
<dbReference type="Pfam" id="PF10996">
    <property type="entry name" value="Beta-Casp"/>
    <property type="match status" value="1"/>
</dbReference>
<dbReference type="InterPro" id="IPR036866">
    <property type="entry name" value="RibonucZ/Hydroxyglut_hydro"/>
</dbReference>
<evidence type="ECO:0000256" key="6">
    <source>
        <dbReference type="ARBA" id="ARBA00058386"/>
    </source>
</evidence>
<dbReference type="PANTHER" id="PTHR45922">
    <property type="entry name" value="CLEAVAGE AND POLYADENYLATION SPECIFICITY FACTOR SUBUNIT 2"/>
    <property type="match status" value="1"/>
</dbReference>
<comment type="similarity">
    <text evidence="2 8">Belongs to the metallo-beta-lactamase superfamily. RNA-metabolizing metallo-beta-lactamase-like family. CPSF2/YSH1 subfamily.</text>
</comment>
<comment type="subcellular location">
    <subcellularLocation>
        <location evidence="1 8">Nucleus</location>
    </subcellularLocation>
</comment>
<comment type="subunit">
    <text evidence="7">CPSF is a heterotetramer composed of four distinct subunits 160, 100, 70 and 30 kDa.</text>
</comment>
<dbReference type="GO" id="GO:0006398">
    <property type="term" value="P:mRNA 3'-end processing by stem-loop binding and cleavage"/>
    <property type="evidence" value="ECO:0007669"/>
    <property type="project" value="InterPro"/>
</dbReference>